<keyword evidence="3 4" id="KW-0067">ATP-binding</keyword>
<evidence type="ECO:0000256" key="3">
    <source>
        <dbReference type="ARBA" id="ARBA00022840"/>
    </source>
</evidence>
<dbReference type="GO" id="GO:0016874">
    <property type="term" value="F:ligase activity"/>
    <property type="evidence" value="ECO:0007669"/>
    <property type="project" value="UniProtKB-KW"/>
</dbReference>
<organism evidence="6 7">
    <name type="scientific">Streptomyces narbonensis</name>
    <dbReference type="NCBI Taxonomy" id="67333"/>
    <lineage>
        <taxon>Bacteria</taxon>
        <taxon>Bacillati</taxon>
        <taxon>Actinomycetota</taxon>
        <taxon>Actinomycetes</taxon>
        <taxon>Kitasatosporales</taxon>
        <taxon>Streptomycetaceae</taxon>
        <taxon>Streptomyces</taxon>
    </lineage>
</organism>
<dbReference type="InterPro" id="IPR004666">
    <property type="entry name" value="Rp_bS6_RimK/Lys_biosynth_LsyX"/>
</dbReference>
<dbReference type="Gene3D" id="3.30.470.20">
    <property type="entry name" value="ATP-grasp fold, B domain"/>
    <property type="match status" value="1"/>
</dbReference>
<dbReference type="InterPro" id="IPR013651">
    <property type="entry name" value="ATP-grasp_RimK-type"/>
</dbReference>
<reference evidence="6 7" key="1">
    <citation type="submission" date="2024-06" db="EMBL/GenBank/DDBJ databases">
        <title>The Natural Products Discovery Center: Release of the First 8490 Sequenced Strains for Exploring Actinobacteria Biosynthetic Diversity.</title>
        <authorList>
            <person name="Kalkreuter E."/>
            <person name="Kautsar S.A."/>
            <person name="Yang D."/>
            <person name="Bader C.D."/>
            <person name="Teijaro C.N."/>
            <person name="Fluegel L."/>
            <person name="Davis C.M."/>
            <person name="Simpson J.R."/>
            <person name="Lauterbach L."/>
            <person name="Steele A.D."/>
            <person name="Gui C."/>
            <person name="Meng S."/>
            <person name="Li G."/>
            <person name="Viehrig K."/>
            <person name="Ye F."/>
            <person name="Su P."/>
            <person name="Kiefer A.F."/>
            <person name="Nichols A."/>
            <person name="Cepeda A.J."/>
            <person name="Yan W."/>
            <person name="Fan B."/>
            <person name="Jiang Y."/>
            <person name="Adhikari A."/>
            <person name="Zheng C.-J."/>
            <person name="Schuster L."/>
            <person name="Cowan T.M."/>
            <person name="Smanski M.J."/>
            <person name="Chevrette M.G."/>
            <person name="De Carvalho L.P.S."/>
            <person name="Shen B."/>
        </authorList>
    </citation>
    <scope>NUCLEOTIDE SEQUENCE [LARGE SCALE GENOMIC DNA]</scope>
    <source>
        <strain evidence="6 7">NPDC045974</strain>
    </source>
</reference>
<keyword evidence="2 4" id="KW-0547">Nucleotide-binding</keyword>
<feature type="domain" description="ATP-grasp" evidence="5">
    <location>
        <begin position="127"/>
        <end position="310"/>
    </location>
</feature>
<dbReference type="InterPro" id="IPR011761">
    <property type="entry name" value="ATP-grasp"/>
</dbReference>
<accession>A0ABV3CK22</accession>
<proteinExistence type="predicted"/>
<evidence type="ECO:0000256" key="2">
    <source>
        <dbReference type="ARBA" id="ARBA00022741"/>
    </source>
</evidence>
<dbReference type="PANTHER" id="PTHR21621:SF0">
    <property type="entry name" value="BETA-CITRYLGLUTAMATE SYNTHASE B-RELATED"/>
    <property type="match status" value="1"/>
</dbReference>
<keyword evidence="1" id="KW-0479">Metal-binding</keyword>
<keyword evidence="6" id="KW-0436">Ligase</keyword>
<gene>
    <name evidence="6" type="ORF">AB0A88_34130</name>
</gene>
<keyword evidence="7" id="KW-1185">Reference proteome</keyword>
<dbReference type="PANTHER" id="PTHR21621">
    <property type="entry name" value="RIBOSOMAL PROTEIN S6 MODIFICATION PROTEIN"/>
    <property type="match status" value="1"/>
</dbReference>
<evidence type="ECO:0000256" key="1">
    <source>
        <dbReference type="ARBA" id="ARBA00022723"/>
    </source>
</evidence>
<evidence type="ECO:0000259" key="5">
    <source>
        <dbReference type="PROSITE" id="PS50975"/>
    </source>
</evidence>
<evidence type="ECO:0000256" key="4">
    <source>
        <dbReference type="PROSITE-ProRule" id="PRU00409"/>
    </source>
</evidence>
<dbReference type="RefSeq" id="WP_358474532.1">
    <property type="nucleotide sequence ID" value="NZ_JBEZAE010000034.1"/>
</dbReference>
<dbReference type="Pfam" id="PF08443">
    <property type="entry name" value="RimK"/>
    <property type="match status" value="1"/>
</dbReference>
<dbReference type="NCBIfam" id="TIGR00768">
    <property type="entry name" value="rimK_fam"/>
    <property type="match status" value="1"/>
</dbReference>
<evidence type="ECO:0000313" key="7">
    <source>
        <dbReference type="Proteomes" id="UP001551329"/>
    </source>
</evidence>
<name>A0ABV3CK22_9ACTN</name>
<sequence length="313" mass="32768">MSSSTNEAHAWLLLCPGLGRGMDGGAGGKPGPVTSSLMACFAAELGHRAVVVHSRRLVLGVDGGRLTLADTSGRVLPAPAVAYARLSTPRLSPDREVTLLRHLAAMGTQLINPAEAVLASVNKFWHLQQLAAAGIPVPDTRTHTDAPLEDMLDAGVPQPCVVKAVRGHRGRRVFLAADDKALRGVAGSLDDRHPYLLQRYVAHSHGRDLRVVVVDGRAVAAAVRTAGDDRLVSNLAQGGTHAVCTGRYPDAEALAVEAADAIGLGVAGVDLLFEEDGSFVVCEVNCNPTWRPDMPGVAEAIAIACRSRLEACG</sequence>
<dbReference type="Proteomes" id="UP001551329">
    <property type="component" value="Unassembled WGS sequence"/>
</dbReference>
<dbReference type="Gene3D" id="3.40.50.20">
    <property type="match status" value="1"/>
</dbReference>
<evidence type="ECO:0000313" key="6">
    <source>
        <dbReference type="EMBL" id="MEU7075136.1"/>
    </source>
</evidence>
<dbReference type="PROSITE" id="PS50975">
    <property type="entry name" value="ATP_GRASP"/>
    <property type="match status" value="1"/>
</dbReference>
<protein>
    <submittedName>
        <fullName evidence="6">RimK family alpha-L-glutamate ligase</fullName>
    </submittedName>
</protein>
<dbReference type="SUPFAM" id="SSF56059">
    <property type="entry name" value="Glutathione synthetase ATP-binding domain-like"/>
    <property type="match status" value="1"/>
</dbReference>
<dbReference type="EMBL" id="JBEZAE010000034">
    <property type="protein sequence ID" value="MEU7075136.1"/>
    <property type="molecule type" value="Genomic_DNA"/>
</dbReference>
<comment type="caution">
    <text evidence="6">The sequence shown here is derived from an EMBL/GenBank/DDBJ whole genome shotgun (WGS) entry which is preliminary data.</text>
</comment>